<reference evidence="1 2" key="1">
    <citation type="journal article" date="2013" name="Proc. Natl. Acad. Sci. U.S.A.">
        <title>The king cobra genome reveals dynamic gene evolution and adaptation in the snake venom system.</title>
        <authorList>
            <person name="Vonk F.J."/>
            <person name="Casewell N.R."/>
            <person name="Henkel C.V."/>
            <person name="Heimberg A.M."/>
            <person name="Jansen H.J."/>
            <person name="McCleary R.J."/>
            <person name="Kerkkamp H.M."/>
            <person name="Vos R.A."/>
            <person name="Guerreiro I."/>
            <person name="Calvete J.J."/>
            <person name="Wuster W."/>
            <person name="Woods A.E."/>
            <person name="Logan J.M."/>
            <person name="Harrison R.A."/>
            <person name="Castoe T.A."/>
            <person name="de Koning A.P."/>
            <person name="Pollock D.D."/>
            <person name="Yandell M."/>
            <person name="Calderon D."/>
            <person name="Renjifo C."/>
            <person name="Currier R.B."/>
            <person name="Salgado D."/>
            <person name="Pla D."/>
            <person name="Sanz L."/>
            <person name="Hyder A.S."/>
            <person name="Ribeiro J.M."/>
            <person name="Arntzen J.W."/>
            <person name="van den Thillart G.E."/>
            <person name="Boetzer M."/>
            <person name="Pirovano W."/>
            <person name="Dirks R.P."/>
            <person name="Spaink H.P."/>
            <person name="Duboule D."/>
            <person name="McGlinn E."/>
            <person name="Kini R.M."/>
            <person name="Richardson M.K."/>
        </authorList>
    </citation>
    <scope>NUCLEOTIDE SEQUENCE</scope>
    <source>
        <tissue evidence="1">Blood</tissue>
    </source>
</reference>
<gene>
    <name evidence="1" type="ORF">L345_08446</name>
</gene>
<dbReference type="Proteomes" id="UP000018936">
    <property type="component" value="Unassembled WGS sequence"/>
</dbReference>
<evidence type="ECO:0000313" key="1">
    <source>
        <dbReference type="EMBL" id="ETE65780.1"/>
    </source>
</evidence>
<accession>V8NUM8</accession>
<dbReference type="EMBL" id="AZIM01001783">
    <property type="protein sequence ID" value="ETE65780.1"/>
    <property type="molecule type" value="Genomic_DNA"/>
</dbReference>
<sequence length="568" mass="64587">MLLLADIMRTETEDSPESSKTDQLNVLVQAHALVIKQLFILGQSLEQHGQDPTLTTLKMPMMNIYLPHIALLAKVKMRIGHTLTLELSCKSKPHSELQWVKALQYTETALKLSVASVKEDLDLEAELLFRKGRIERQLDSLGLNKSELAVDSLLDAINLSLLSYQHYGLPSTFADITVLEMYRVQAWIAVRSAAQVSEAILTSQQLTGRKAVKLYHMRQRMQQNMPEFALLDLSSSYKDFLSGKYEVTYKIPVVCSIQETKSESNGVERVASKESQGRLEIPWLHVLRYHTYLTRFLNLTPLAAVPKAGKGLFVKEDVLYTSVFDTTIALRLARLHSFLKSHLPIYSGCCLQEPPKQLYGLEKPFFSMTAIGKIDMHSDNKATCTPMKELCVQWYLPSLEKSANEEETMVLFIFAYNIKPIKIININSFNSAYIYCGYLWIPLNRVIAVREKLADLKQQLEMLIQSQMTEQTEQTEIQKSLPSKGLGTHTAKVLLDKNTKNNKTWSAKIFYGLDHKVSIQRTCCNGGASKAFMAKSIKRKERRKNDNENLLEVTYVCQDFIVDNDSRV</sequence>
<proteinExistence type="predicted"/>
<name>V8NUM8_OPHHA</name>
<dbReference type="GO" id="GO:0060271">
    <property type="term" value="P:cilium assembly"/>
    <property type="evidence" value="ECO:0007669"/>
    <property type="project" value="TreeGrafter"/>
</dbReference>
<organism evidence="1 2">
    <name type="scientific">Ophiophagus hannah</name>
    <name type="common">King cobra</name>
    <name type="synonym">Naja hannah</name>
    <dbReference type="NCBI Taxonomy" id="8665"/>
    <lineage>
        <taxon>Eukaryota</taxon>
        <taxon>Metazoa</taxon>
        <taxon>Chordata</taxon>
        <taxon>Craniata</taxon>
        <taxon>Vertebrata</taxon>
        <taxon>Euteleostomi</taxon>
        <taxon>Lepidosauria</taxon>
        <taxon>Squamata</taxon>
        <taxon>Bifurcata</taxon>
        <taxon>Unidentata</taxon>
        <taxon>Episquamata</taxon>
        <taxon>Toxicofera</taxon>
        <taxon>Serpentes</taxon>
        <taxon>Colubroidea</taxon>
        <taxon>Elapidae</taxon>
        <taxon>Elapinae</taxon>
        <taxon>Ophiophagus</taxon>
    </lineage>
</organism>
<dbReference type="PANTHER" id="PTHR33487:SF1">
    <property type="entry name" value="CILIA- AND FLAGELLA-ASSOCIATED PROTEIN 54"/>
    <property type="match status" value="1"/>
</dbReference>
<dbReference type="OrthoDB" id="2104158at2759"/>
<protein>
    <submittedName>
        <fullName evidence="1">Uncharacterized protein</fullName>
    </submittedName>
</protein>
<dbReference type="AlphaFoldDB" id="V8NUM8"/>
<dbReference type="PANTHER" id="PTHR33487">
    <property type="entry name" value="CILIA- AND FLAGELLA-ASSOCIATED PROTEIN 54"/>
    <property type="match status" value="1"/>
</dbReference>
<evidence type="ECO:0000313" key="2">
    <source>
        <dbReference type="Proteomes" id="UP000018936"/>
    </source>
</evidence>
<comment type="caution">
    <text evidence="1">The sequence shown here is derived from an EMBL/GenBank/DDBJ whole genome shotgun (WGS) entry which is preliminary data.</text>
</comment>
<keyword evidence="2" id="KW-1185">Reference proteome</keyword>
<feature type="non-terminal residue" evidence="1">
    <location>
        <position position="1"/>
    </location>
</feature>